<keyword evidence="2" id="KW-1185">Reference proteome</keyword>
<protein>
    <submittedName>
        <fullName evidence="3">MFS transporter</fullName>
    </submittedName>
</protein>
<organism evidence="2 3">
    <name type="scientific">Haemonchus contortus</name>
    <name type="common">Barber pole worm</name>
    <dbReference type="NCBI Taxonomy" id="6289"/>
    <lineage>
        <taxon>Eukaryota</taxon>
        <taxon>Metazoa</taxon>
        <taxon>Ecdysozoa</taxon>
        <taxon>Nematoda</taxon>
        <taxon>Chromadorea</taxon>
        <taxon>Rhabditida</taxon>
        <taxon>Rhabditina</taxon>
        <taxon>Rhabditomorpha</taxon>
        <taxon>Strongyloidea</taxon>
        <taxon>Trichostrongylidae</taxon>
        <taxon>Haemonchus</taxon>
    </lineage>
</organism>
<dbReference type="AlphaFoldDB" id="A0A7I4XXA3"/>
<feature type="chain" id="PRO_5029688439" evidence="1">
    <location>
        <begin position="21"/>
        <end position="55"/>
    </location>
</feature>
<accession>A0A7I4XXA3</accession>
<keyword evidence="1" id="KW-0732">Signal</keyword>
<dbReference type="WBParaSite" id="HCON_00016145-00001">
    <property type="protein sequence ID" value="HCON_00016145-00001"/>
    <property type="gene ID" value="HCON_00016145"/>
</dbReference>
<evidence type="ECO:0000256" key="1">
    <source>
        <dbReference type="SAM" id="SignalP"/>
    </source>
</evidence>
<evidence type="ECO:0000313" key="3">
    <source>
        <dbReference type="WBParaSite" id="HCON_00016145-00001"/>
    </source>
</evidence>
<name>A0A7I4XXA3_HAECO</name>
<sequence length="55" mass="6287">WRGHLFWTFWSLIFIITVKPDVHEHFLVKMVASSTAERVINASVLLVSMANSVMA</sequence>
<evidence type="ECO:0000313" key="2">
    <source>
        <dbReference type="Proteomes" id="UP000025227"/>
    </source>
</evidence>
<reference evidence="3" key="1">
    <citation type="submission" date="2020-12" db="UniProtKB">
        <authorList>
            <consortium name="WormBaseParasite"/>
        </authorList>
    </citation>
    <scope>IDENTIFICATION</scope>
    <source>
        <strain evidence="3">MHco3</strain>
    </source>
</reference>
<feature type="signal peptide" evidence="1">
    <location>
        <begin position="1"/>
        <end position="20"/>
    </location>
</feature>
<dbReference type="Proteomes" id="UP000025227">
    <property type="component" value="Unplaced"/>
</dbReference>
<proteinExistence type="predicted"/>